<dbReference type="EMBL" id="JBHUFV010000016">
    <property type="protein sequence ID" value="MFD1932077.1"/>
    <property type="molecule type" value="Genomic_DNA"/>
</dbReference>
<dbReference type="SUPFAM" id="SSF69318">
    <property type="entry name" value="Integrin alpha N-terminal domain"/>
    <property type="match status" value="2"/>
</dbReference>
<keyword evidence="3" id="KW-0378">Hydrolase</keyword>
<dbReference type="InterPro" id="IPR013517">
    <property type="entry name" value="FG-GAP"/>
</dbReference>
<dbReference type="SMART" id="SM00191">
    <property type="entry name" value="Int_alpha"/>
    <property type="match status" value="6"/>
</dbReference>
<protein>
    <submittedName>
        <fullName evidence="7">FG-GAP and VCBS repeat-containing protein</fullName>
    </submittedName>
</protein>
<dbReference type="Pfam" id="PF01839">
    <property type="entry name" value="FG-GAP"/>
    <property type="match status" value="5"/>
</dbReference>
<comment type="caution">
    <text evidence="7">The sequence shown here is derived from an EMBL/GenBank/DDBJ whole genome shotgun (WGS) entry which is preliminary data.</text>
</comment>
<evidence type="ECO:0000256" key="3">
    <source>
        <dbReference type="ARBA" id="ARBA00022801"/>
    </source>
</evidence>
<dbReference type="PANTHER" id="PTHR23221">
    <property type="entry name" value="GLYCOSYLPHOSPHATIDYLINOSITOL PHOSPHOLIPASE D"/>
    <property type="match status" value="1"/>
</dbReference>
<keyword evidence="2" id="KW-0677">Repeat</keyword>
<evidence type="ECO:0000256" key="1">
    <source>
        <dbReference type="ARBA" id="ARBA00022729"/>
    </source>
</evidence>
<evidence type="ECO:0000256" key="6">
    <source>
        <dbReference type="SAM" id="SignalP"/>
    </source>
</evidence>
<keyword evidence="8" id="KW-1185">Reference proteome</keyword>
<dbReference type="Proteomes" id="UP001597368">
    <property type="component" value="Unassembled WGS sequence"/>
</dbReference>
<reference evidence="8" key="1">
    <citation type="journal article" date="2019" name="Int. J. Syst. Evol. Microbiol.">
        <title>The Global Catalogue of Microorganisms (GCM) 10K type strain sequencing project: providing services to taxonomists for standard genome sequencing and annotation.</title>
        <authorList>
            <consortium name="The Broad Institute Genomics Platform"/>
            <consortium name="The Broad Institute Genome Sequencing Center for Infectious Disease"/>
            <person name="Wu L."/>
            <person name="Ma J."/>
        </authorList>
    </citation>
    <scope>NUCLEOTIDE SEQUENCE [LARGE SCALE GENOMIC DNA]</scope>
    <source>
        <strain evidence="8">ICMP 6774ER</strain>
    </source>
</reference>
<organism evidence="7 8">
    <name type="scientific">Nonomuraea mangrovi</name>
    <dbReference type="NCBI Taxonomy" id="2316207"/>
    <lineage>
        <taxon>Bacteria</taxon>
        <taxon>Bacillati</taxon>
        <taxon>Actinomycetota</taxon>
        <taxon>Actinomycetes</taxon>
        <taxon>Streptosporangiales</taxon>
        <taxon>Streptosporangiaceae</taxon>
        <taxon>Nonomuraea</taxon>
    </lineage>
</organism>
<dbReference type="PRINTS" id="PR01185">
    <property type="entry name" value="INTEGRINA"/>
</dbReference>
<dbReference type="InterPro" id="IPR028994">
    <property type="entry name" value="Integrin_alpha_N"/>
</dbReference>
<dbReference type="InterPro" id="IPR000413">
    <property type="entry name" value="Integrin_alpha"/>
</dbReference>
<proteinExistence type="predicted"/>
<dbReference type="PROSITE" id="PS51257">
    <property type="entry name" value="PROKAR_LIPOPROTEIN"/>
    <property type="match status" value="1"/>
</dbReference>
<evidence type="ECO:0000313" key="7">
    <source>
        <dbReference type="EMBL" id="MFD1932077.1"/>
    </source>
</evidence>
<accession>A0ABW4SR98</accession>
<dbReference type="PROSITE" id="PS51470">
    <property type="entry name" value="FG_GAP"/>
    <property type="match status" value="4"/>
</dbReference>
<feature type="signal peptide" evidence="6">
    <location>
        <begin position="1"/>
        <end position="23"/>
    </location>
</feature>
<dbReference type="InterPro" id="IPR013519">
    <property type="entry name" value="Int_alpha_beta-p"/>
</dbReference>
<evidence type="ECO:0000256" key="2">
    <source>
        <dbReference type="ARBA" id="ARBA00022737"/>
    </source>
</evidence>
<evidence type="ECO:0000313" key="8">
    <source>
        <dbReference type="Proteomes" id="UP001597368"/>
    </source>
</evidence>
<evidence type="ECO:0000256" key="4">
    <source>
        <dbReference type="ARBA" id="ARBA00023180"/>
    </source>
</evidence>
<name>A0ABW4SR98_9ACTN</name>
<dbReference type="RefSeq" id="WP_379572012.1">
    <property type="nucleotide sequence ID" value="NZ_JBHUFV010000016.1"/>
</dbReference>
<keyword evidence="4" id="KW-0325">Glycoprotein</keyword>
<sequence>MNVSRTALLAVACLTLPFLPMPAAGASVTSCGGHPSDFDGDGLPDLAIAAPYESVEGRSRAGAVTIMYGSGQKARLSQATPGVPGDPETGDSFGSALAVGDFDGDDCADLAVGVSEEFFGTPVPGADGNGAVQLFHGSPRGLTPGRQLSPAKRGSDRYGAALAAGDLDGDKADELVIGAPAMGTGGTVVVDGFEGRGRYQITQRGLRQRGLVTDQFGSALTTGDFDGDGKDEIAIGAPADTVRLDGQGSVTVVNPRSRRAVQYTQSSPGVKGGSEKWDAFGASLAAADFDADGRDDLAIGVPGEGLSANQRAMDYGDGMVHVRYGTGRWEAWTQRLLKGTPRYYDRFGAALATGDFNGDGDAELAIGVPGENSVQVLASARKGGLTRYGDLLIKGRGRDFGASLTALPAVGRYRTLSTARPVDGLVVAAPGTGVVTFVPGSRRPGPFPGLRPGKAHKLGSGPGLYGYAFG</sequence>
<dbReference type="Gene3D" id="2.130.10.130">
    <property type="entry name" value="Integrin alpha, N-terminal"/>
    <property type="match status" value="3"/>
</dbReference>
<feature type="region of interest" description="Disordered" evidence="5">
    <location>
        <begin position="136"/>
        <end position="155"/>
    </location>
</feature>
<gene>
    <name evidence="7" type="ORF">ACFSKW_11390</name>
</gene>
<evidence type="ECO:0000256" key="5">
    <source>
        <dbReference type="SAM" id="MobiDB-lite"/>
    </source>
</evidence>
<feature type="chain" id="PRO_5046204600" evidence="6">
    <location>
        <begin position="24"/>
        <end position="470"/>
    </location>
</feature>
<dbReference type="PANTHER" id="PTHR23221:SF7">
    <property type="entry name" value="PHOSPHATIDYLINOSITOL-GLYCAN-SPECIFIC PHOSPHOLIPASE D"/>
    <property type="match status" value="1"/>
</dbReference>
<keyword evidence="1 6" id="KW-0732">Signal</keyword>